<dbReference type="InterPro" id="IPR036761">
    <property type="entry name" value="TTHA0802/YceI-like_sf"/>
</dbReference>
<feature type="signal peptide" evidence="1">
    <location>
        <begin position="1"/>
        <end position="25"/>
    </location>
</feature>
<dbReference type="PANTHER" id="PTHR34406:SF1">
    <property type="entry name" value="PROTEIN YCEI"/>
    <property type="match status" value="1"/>
</dbReference>
<accession>A0A1I7LPD4</accession>
<organism evidence="3 4">
    <name type="scientific">Pseudoduganella namucuonensis</name>
    <dbReference type="NCBI Taxonomy" id="1035707"/>
    <lineage>
        <taxon>Bacteria</taxon>
        <taxon>Pseudomonadati</taxon>
        <taxon>Pseudomonadota</taxon>
        <taxon>Betaproteobacteria</taxon>
        <taxon>Burkholderiales</taxon>
        <taxon>Oxalobacteraceae</taxon>
        <taxon>Telluria group</taxon>
        <taxon>Pseudoduganella</taxon>
    </lineage>
</organism>
<evidence type="ECO:0000313" key="3">
    <source>
        <dbReference type="EMBL" id="SFV11562.1"/>
    </source>
</evidence>
<dbReference type="RefSeq" id="WP_093558813.1">
    <property type="nucleotide sequence ID" value="NZ_FPBO01000034.1"/>
</dbReference>
<evidence type="ECO:0000259" key="2">
    <source>
        <dbReference type="SMART" id="SM00867"/>
    </source>
</evidence>
<protein>
    <submittedName>
        <fullName evidence="3">Polyisoprenoid-binding protein YceI</fullName>
    </submittedName>
</protein>
<evidence type="ECO:0000256" key="1">
    <source>
        <dbReference type="SAM" id="SignalP"/>
    </source>
</evidence>
<dbReference type="Proteomes" id="UP000199391">
    <property type="component" value="Unassembled WGS sequence"/>
</dbReference>
<keyword evidence="4" id="KW-1185">Reference proteome</keyword>
<name>A0A1I7LPD4_9BURK</name>
<dbReference type="Gene3D" id="2.40.128.110">
    <property type="entry name" value="Lipid/polyisoprenoid-binding, YceI-like"/>
    <property type="match status" value="1"/>
</dbReference>
<dbReference type="Pfam" id="PF04264">
    <property type="entry name" value="YceI"/>
    <property type="match status" value="1"/>
</dbReference>
<dbReference type="PANTHER" id="PTHR34406">
    <property type="entry name" value="PROTEIN YCEI"/>
    <property type="match status" value="1"/>
</dbReference>
<keyword evidence="1" id="KW-0732">Signal</keyword>
<dbReference type="AlphaFoldDB" id="A0A1I7LPD4"/>
<gene>
    <name evidence="3" type="ORF">SAMN05216552_103436</name>
</gene>
<dbReference type="InterPro" id="IPR007372">
    <property type="entry name" value="Lipid/polyisoprenoid-bd_YceI"/>
</dbReference>
<feature type="chain" id="PRO_5011648283" evidence="1">
    <location>
        <begin position="26"/>
        <end position="193"/>
    </location>
</feature>
<dbReference type="SMART" id="SM00867">
    <property type="entry name" value="YceI"/>
    <property type="match status" value="1"/>
</dbReference>
<feature type="domain" description="Lipid/polyisoprenoid-binding YceI-like" evidence="2">
    <location>
        <begin position="26"/>
        <end position="190"/>
    </location>
</feature>
<dbReference type="OrthoDB" id="9811006at2"/>
<sequence>MKHLSLLVPAFLLAVAGGSPGIACAAWEIDPAHTHVSFQVGHLGISHTPGVFRKVEGTLAFDDKSVEASRVTIAIDTASIDTVHEQRDADLRTANWFDAEKNPKITFVSTAVRRVDASNYVISGNLTIRGKTMPVAFNTVLTNRLVHPFLKVPVIGFAGSARIKRSDFGMTQYLAVISDEVDLRIALELVQKP</sequence>
<proteinExistence type="predicted"/>
<evidence type="ECO:0000313" key="4">
    <source>
        <dbReference type="Proteomes" id="UP000199391"/>
    </source>
</evidence>
<dbReference type="SUPFAM" id="SSF101874">
    <property type="entry name" value="YceI-like"/>
    <property type="match status" value="1"/>
</dbReference>
<dbReference type="STRING" id="1035707.SAMN05216552_103436"/>
<dbReference type="EMBL" id="FPBO01000034">
    <property type="protein sequence ID" value="SFV11562.1"/>
    <property type="molecule type" value="Genomic_DNA"/>
</dbReference>
<reference evidence="4" key="1">
    <citation type="submission" date="2016-10" db="EMBL/GenBank/DDBJ databases">
        <authorList>
            <person name="Varghese N."/>
            <person name="Submissions S."/>
        </authorList>
    </citation>
    <scope>NUCLEOTIDE SEQUENCE [LARGE SCALE GENOMIC DNA]</scope>
    <source>
        <strain evidence="4">CGMCC 1.11014</strain>
    </source>
</reference>